<dbReference type="Proteomes" id="UP001159363">
    <property type="component" value="Chromosome 11"/>
</dbReference>
<evidence type="ECO:0000313" key="2">
    <source>
        <dbReference type="Proteomes" id="UP001159363"/>
    </source>
</evidence>
<gene>
    <name evidence="1" type="ORF">PR048_028351</name>
</gene>
<sequence>MLADPIMKLLGNTLLMTQRTSSINFLEVKRSITQKTILNRLLSIIIMGPVYTVQSYQTDNAFSLLQALLTNI</sequence>
<reference evidence="1 2" key="1">
    <citation type="submission" date="2023-02" db="EMBL/GenBank/DDBJ databases">
        <title>LHISI_Scaffold_Assembly.</title>
        <authorList>
            <person name="Stuart O.P."/>
            <person name="Cleave R."/>
            <person name="Magrath M.J.L."/>
            <person name="Mikheyev A.S."/>
        </authorList>
    </citation>
    <scope>NUCLEOTIDE SEQUENCE [LARGE SCALE GENOMIC DNA]</scope>
    <source>
        <strain evidence="1">Daus_M_001</strain>
        <tissue evidence="1">Leg muscle</tissue>
    </source>
</reference>
<name>A0ABQ9GJ28_9NEOP</name>
<accession>A0ABQ9GJ28</accession>
<comment type="caution">
    <text evidence="1">The sequence shown here is derived from an EMBL/GenBank/DDBJ whole genome shotgun (WGS) entry which is preliminary data.</text>
</comment>
<evidence type="ECO:0000313" key="1">
    <source>
        <dbReference type="EMBL" id="KAJ8872011.1"/>
    </source>
</evidence>
<keyword evidence="2" id="KW-1185">Reference proteome</keyword>
<organism evidence="1 2">
    <name type="scientific">Dryococelus australis</name>
    <dbReference type="NCBI Taxonomy" id="614101"/>
    <lineage>
        <taxon>Eukaryota</taxon>
        <taxon>Metazoa</taxon>
        <taxon>Ecdysozoa</taxon>
        <taxon>Arthropoda</taxon>
        <taxon>Hexapoda</taxon>
        <taxon>Insecta</taxon>
        <taxon>Pterygota</taxon>
        <taxon>Neoptera</taxon>
        <taxon>Polyneoptera</taxon>
        <taxon>Phasmatodea</taxon>
        <taxon>Verophasmatodea</taxon>
        <taxon>Anareolatae</taxon>
        <taxon>Phasmatidae</taxon>
        <taxon>Eurycanthinae</taxon>
        <taxon>Dryococelus</taxon>
    </lineage>
</organism>
<protein>
    <submittedName>
        <fullName evidence="1">Uncharacterized protein</fullName>
    </submittedName>
</protein>
<proteinExistence type="predicted"/>
<dbReference type="EMBL" id="JARBHB010000012">
    <property type="protein sequence ID" value="KAJ8872011.1"/>
    <property type="molecule type" value="Genomic_DNA"/>
</dbReference>